<dbReference type="InterPro" id="IPR002528">
    <property type="entry name" value="MATE_fam"/>
</dbReference>
<dbReference type="CDD" id="cd13131">
    <property type="entry name" value="MATE_NorM_like"/>
    <property type="match status" value="1"/>
</dbReference>
<feature type="transmembrane region" description="Helical" evidence="10">
    <location>
        <begin position="271"/>
        <end position="295"/>
    </location>
</feature>
<dbReference type="PIRSF" id="PIRSF006603">
    <property type="entry name" value="DinF"/>
    <property type="match status" value="1"/>
</dbReference>
<feature type="transmembrane region" description="Helical" evidence="10">
    <location>
        <begin position="237"/>
        <end position="259"/>
    </location>
</feature>
<comment type="subcellular location">
    <subcellularLocation>
        <location evidence="1">Cell inner membrane</location>
        <topology evidence="1">Multi-pass membrane protein</topology>
    </subcellularLocation>
</comment>
<dbReference type="Proteomes" id="UP001597186">
    <property type="component" value="Unassembled WGS sequence"/>
</dbReference>
<keyword evidence="8 10" id="KW-0472">Membrane</keyword>
<feature type="transmembrane region" description="Helical" evidence="10">
    <location>
        <begin position="194"/>
        <end position="216"/>
    </location>
</feature>
<evidence type="ECO:0000313" key="11">
    <source>
        <dbReference type="EMBL" id="MFD1510697.1"/>
    </source>
</evidence>
<comment type="caution">
    <text evidence="11">The sequence shown here is derived from an EMBL/GenBank/DDBJ whole genome shotgun (WGS) entry which is preliminary data.</text>
</comment>
<evidence type="ECO:0000256" key="9">
    <source>
        <dbReference type="ARBA" id="ARBA00031636"/>
    </source>
</evidence>
<keyword evidence="6 10" id="KW-1133">Transmembrane helix</keyword>
<evidence type="ECO:0000256" key="6">
    <source>
        <dbReference type="ARBA" id="ARBA00022989"/>
    </source>
</evidence>
<feature type="transmembrane region" description="Helical" evidence="10">
    <location>
        <begin position="393"/>
        <end position="411"/>
    </location>
</feature>
<dbReference type="RefSeq" id="WP_379917119.1">
    <property type="nucleotide sequence ID" value="NZ_JBHUDD010000139.1"/>
</dbReference>
<feature type="transmembrane region" description="Helical" evidence="10">
    <location>
        <begin position="161"/>
        <end position="182"/>
    </location>
</feature>
<keyword evidence="12" id="KW-1185">Reference proteome</keyword>
<feature type="transmembrane region" description="Helical" evidence="10">
    <location>
        <begin position="353"/>
        <end position="372"/>
    </location>
</feature>
<dbReference type="EMBL" id="JBHUDD010000139">
    <property type="protein sequence ID" value="MFD1510697.1"/>
    <property type="molecule type" value="Genomic_DNA"/>
</dbReference>
<keyword evidence="7" id="KW-0406">Ion transport</keyword>
<accession>A0ABW4EH08</accession>
<keyword evidence="5 10" id="KW-0812">Transmembrane</keyword>
<protein>
    <recommendedName>
        <fullName evidence="9">Multidrug-efflux transporter</fullName>
    </recommendedName>
</protein>
<evidence type="ECO:0000256" key="1">
    <source>
        <dbReference type="ARBA" id="ARBA00004429"/>
    </source>
</evidence>
<evidence type="ECO:0000256" key="10">
    <source>
        <dbReference type="SAM" id="Phobius"/>
    </source>
</evidence>
<evidence type="ECO:0000256" key="4">
    <source>
        <dbReference type="ARBA" id="ARBA00022475"/>
    </source>
</evidence>
<evidence type="ECO:0000256" key="8">
    <source>
        <dbReference type="ARBA" id="ARBA00023136"/>
    </source>
</evidence>
<dbReference type="Pfam" id="PF01554">
    <property type="entry name" value="MatE"/>
    <property type="match status" value="2"/>
</dbReference>
<evidence type="ECO:0000256" key="5">
    <source>
        <dbReference type="ARBA" id="ARBA00022692"/>
    </source>
</evidence>
<dbReference type="NCBIfam" id="TIGR00797">
    <property type="entry name" value="matE"/>
    <property type="match status" value="1"/>
</dbReference>
<evidence type="ECO:0000313" key="12">
    <source>
        <dbReference type="Proteomes" id="UP001597186"/>
    </source>
</evidence>
<proteinExistence type="predicted"/>
<keyword evidence="4" id="KW-1003">Cell membrane</keyword>
<sequence>MVTQISHKAHVRAILVLGVPLIGSHLAQFAVTLTDAVMLGWYDVQVLAQQVLGGMLFFTLFIMGSGFAWAVMPMVAEAESAGRVTEVRRVTRMAQWLSVLFGSVCMPVFWWSGPLLLAAGQEPAVAQGAQDYLRIAGWAIFPALFVMVLKSYLSALERAQVVLWVTVAAVVVNIVVNYALIFGNWGAPEMGIKGAAIASLVVQAVSALGLGIYAAVVTPEHALFARVWRPDWEAFRAVFRLGWPIGITNLAEVGLFAASSLMMGWLGTLQLAAHGIALQVTSAMFMVHLGLSNAATVRAGRALGRGDLHGLRRGGVVIIVISAIMVALTVALFLLAPAPLMALFLSPDDPDRAAVVAIGVGLLAAAALFQLVDAAQVMALGLLRGVQDTRVPMVIATLSYWAVGVPISYVLGFPLGLGGVGIWLGLAIGLALAGVFMMWRFWRISLPRLDAAGLVSAE</sequence>
<feature type="transmembrane region" description="Helical" evidence="10">
    <location>
        <begin position="93"/>
        <end position="112"/>
    </location>
</feature>
<feature type="transmembrane region" description="Helical" evidence="10">
    <location>
        <begin position="132"/>
        <end position="149"/>
    </location>
</feature>
<dbReference type="PANTHER" id="PTHR43298:SF2">
    <property type="entry name" value="FMN_FAD EXPORTER YEEO-RELATED"/>
    <property type="match status" value="1"/>
</dbReference>
<dbReference type="PANTHER" id="PTHR43298">
    <property type="entry name" value="MULTIDRUG RESISTANCE PROTEIN NORM-RELATED"/>
    <property type="match status" value="1"/>
</dbReference>
<keyword evidence="3" id="KW-0050">Antiport</keyword>
<feature type="transmembrane region" description="Helical" evidence="10">
    <location>
        <begin position="316"/>
        <end position="341"/>
    </location>
</feature>
<evidence type="ECO:0000256" key="3">
    <source>
        <dbReference type="ARBA" id="ARBA00022449"/>
    </source>
</evidence>
<name>A0ABW4EH08_9RHOB</name>
<gene>
    <name evidence="11" type="ORF">ACFTOW_15020</name>
</gene>
<dbReference type="InterPro" id="IPR050222">
    <property type="entry name" value="MATE_MdtK"/>
</dbReference>
<dbReference type="InterPro" id="IPR048279">
    <property type="entry name" value="MdtK-like"/>
</dbReference>
<feature type="transmembrane region" description="Helical" evidence="10">
    <location>
        <begin position="12"/>
        <end position="31"/>
    </location>
</feature>
<evidence type="ECO:0000256" key="7">
    <source>
        <dbReference type="ARBA" id="ARBA00023065"/>
    </source>
</evidence>
<keyword evidence="2" id="KW-0813">Transport</keyword>
<feature type="transmembrane region" description="Helical" evidence="10">
    <location>
        <begin position="417"/>
        <end position="439"/>
    </location>
</feature>
<reference evidence="12" key="1">
    <citation type="journal article" date="2019" name="Int. J. Syst. Evol. Microbiol.">
        <title>The Global Catalogue of Microorganisms (GCM) 10K type strain sequencing project: providing services to taxonomists for standard genome sequencing and annotation.</title>
        <authorList>
            <consortium name="The Broad Institute Genomics Platform"/>
            <consortium name="The Broad Institute Genome Sequencing Center for Infectious Disease"/>
            <person name="Wu L."/>
            <person name="Ma J."/>
        </authorList>
    </citation>
    <scope>NUCLEOTIDE SEQUENCE [LARGE SCALE GENOMIC DNA]</scope>
    <source>
        <strain evidence="12">CGMCC 1.12477</strain>
    </source>
</reference>
<organism evidence="11 12">
    <name type="scientific">Lacimonas salitolerans</name>
    <dbReference type="NCBI Taxonomy" id="1323750"/>
    <lineage>
        <taxon>Bacteria</taxon>
        <taxon>Pseudomonadati</taxon>
        <taxon>Pseudomonadota</taxon>
        <taxon>Alphaproteobacteria</taxon>
        <taxon>Rhodobacterales</taxon>
        <taxon>Paracoccaceae</taxon>
        <taxon>Lacimonas</taxon>
    </lineage>
</organism>
<feature type="transmembrane region" description="Helical" evidence="10">
    <location>
        <begin position="51"/>
        <end position="72"/>
    </location>
</feature>
<evidence type="ECO:0000256" key="2">
    <source>
        <dbReference type="ARBA" id="ARBA00022448"/>
    </source>
</evidence>